<evidence type="ECO:0000313" key="3">
    <source>
        <dbReference type="Proteomes" id="UP000784294"/>
    </source>
</evidence>
<dbReference type="Proteomes" id="UP000784294">
    <property type="component" value="Unassembled WGS sequence"/>
</dbReference>
<evidence type="ECO:0000313" key="2">
    <source>
        <dbReference type="EMBL" id="VEL22694.1"/>
    </source>
</evidence>
<dbReference type="AlphaFoldDB" id="A0A3S5AFN0"/>
<keyword evidence="3" id="KW-1185">Reference proteome</keyword>
<sequence length="128" mass="12690">MLVQVDLLNSSPSAVYGSDQIKATGSSRHQPLGNEAQRGSAEANEQVSSLPKLTSGTRLKSEVGGGDGAEAGIEAEGVTSSNNNSATSAAASTSKATATATAKAIHSTAVATNTSNSPAHPKPSKLGK</sequence>
<feature type="region of interest" description="Disordered" evidence="1">
    <location>
        <begin position="1"/>
        <end position="128"/>
    </location>
</feature>
<name>A0A3S5AFN0_9PLAT</name>
<proteinExistence type="predicted"/>
<feature type="compositionally biased region" description="Polar residues" evidence="1">
    <location>
        <begin position="109"/>
        <end position="118"/>
    </location>
</feature>
<protein>
    <submittedName>
        <fullName evidence="2">Uncharacterized protein</fullName>
    </submittedName>
</protein>
<feature type="compositionally biased region" description="Polar residues" evidence="1">
    <location>
        <begin position="43"/>
        <end position="58"/>
    </location>
</feature>
<accession>A0A3S5AFN0</accession>
<feature type="compositionally biased region" description="Low complexity" evidence="1">
    <location>
        <begin position="70"/>
        <end position="104"/>
    </location>
</feature>
<comment type="caution">
    <text evidence="2">The sequence shown here is derived from an EMBL/GenBank/DDBJ whole genome shotgun (WGS) entry which is preliminary data.</text>
</comment>
<dbReference type="EMBL" id="CAAALY010057864">
    <property type="protein sequence ID" value="VEL22694.1"/>
    <property type="molecule type" value="Genomic_DNA"/>
</dbReference>
<evidence type="ECO:0000256" key="1">
    <source>
        <dbReference type="SAM" id="MobiDB-lite"/>
    </source>
</evidence>
<organism evidence="2 3">
    <name type="scientific">Protopolystoma xenopodis</name>
    <dbReference type="NCBI Taxonomy" id="117903"/>
    <lineage>
        <taxon>Eukaryota</taxon>
        <taxon>Metazoa</taxon>
        <taxon>Spiralia</taxon>
        <taxon>Lophotrochozoa</taxon>
        <taxon>Platyhelminthes</taxon>
        <taxon>Monogenea</taxon>
        <taxon>Polyopisthocotylea</taxon>
        <taxon>Polystomatidea</taxon>
        <taxon>Polystomatidae</taxon>
        <taxon>Protopolystoma</taxon>
    </lineage>
</organism>
<reference evidence="2" key="1">
    <citation type="submission" date="2018-11" db="EMBL/GenBank/DDBJ databases">
        <authorList>
            <consortium name="Pathogen Informatics"/>
        </authorList>
    </citation>
    <scope>NUCLEOTIDE SEQUENCE</scope>
</reference>
<feature type="non-terminal residue" evidence="2">
    <location>
        <position position="1"/>
    </location>
</feature>
<gene>
    <name evidence="2" type="ORF">PXEA_LOCUS16134</name>
</gene>